<keyword evidence="4" id="KW-0804">Transcription</keyword>
<dbReference type="InterPro" id="IPR000843">
    <property type="entry name" value="HTH_LacI"/>
</dbReference>
<dbReference type="AlphaFoldDB" id="A0AB73A9X4"/>
<dbReference type="SUPFAM" id="SSF47413">
    <property type="entry name" value="lambda repressor-like DNA-binding domains"/>
    <property type="match status" value="1"/>
</dbReference>
<dbReference type="Gene3D" id="1.10.260.40">
    <property type="entry name" value="lambda repressor-like DNA-binding domains"/>
    <property type="match status" value="1"/>
</dbReference>
<dbReference type="PANTHER" id="PTHR30146:SF148">
    <property type="entry name" value="HTH-TYPE TRANSCRIPTIONAL REPRESSOR PURR-RELATED"/>
    <property type="match status" value="1"/>
</dbReference>
<dbReference type="Gene3D" id="3.40.50.2300">
    <property type="match status" value="2"/>
</dbReference>
<dbReference type="PANTHER" id="PTHR30146">
    <property type="entry name" value="LACI-RELATED TRANSCRIPTIONAL REPRESSOR"/>
    <property type="match status" value="1"/>
</dbReference>
<dbReference type="EMBL" id="ATIT01000078">
    <property type="protein sequence ID" value="EPI13279.1"/>
    <property type="molecule type" value="Genomic_DNA"/>
</dbReference>
<evidence type="ECO:0000259" key="5">
    <source>
        <dbReference type="PROSITE" id="PS50932"/>
    </source>
</evidence>
<keyword evidence="1" id="KW-0678">Repressor</keyword>
<keyword evidence="3" id="KW-0238">DNA-binding</keyword>
<dbReference type="InterPro" id="IPR028082">
    <property type="entry name" value="Peripla_BP_I"/>
</dbReference>
<evidence type="ECO:0000256" key="1">
    <source>
        <dbReference type="ARBA" id="ARBA00022491"/>
    </source>
</evidence>
<keyword evidence="2" id="KW-0805">Transcription regulation</keyword>
<accession>A0AB73A9X4</accession>
<dbReference type="GO" id="GO:0003700">
    <property type="term" value="F:DNA-binding transcription factor activity"/>
    <property type="evidence" value="ECO:0007669"/>
    <property type="project" value="TreeGrafter"/>
</dbReference>
<dbReference type="SUPFAM" id="SSF53822">
    <property type="entry name" value="Periplasmic binding protein-like I"/>
    <property type="match status" value="1"/>
</dbReference>
<dbReference type="GO" id="GO:0000976">
    <property type="term" value="F:transcription cis-regulatory region binding"/>
    <property type="evidence" value="ECO:0007669"/>
    <property type="project" value="TreeGrafter"/>
</dbReference>
<dbReference type="Pfam" id="PF00356">
    <property type="entry name" value="LacI"/>
    <property type="match status" value="1"/>
</dbReference>
<evidence type="ECO:0000313" key="7">
    <source>
        <dbReference type="Proteomes" id="UP000014622"/>
    </source>
</evidence>
<dbReference type="InterPro" id="IPR010982">
    <property type="entry name" value="Lambda_DNA-bd_dom_sf"/>
</dbReference>
<dbReference type="SMART" id="SM00354">
    <property type="entry name" value="HTH_LACI"/>
    <property type="match status" value="1"/>
</dbReference>
<dbReference type="PRINTS" id="PR00036">
    <property type="entry name" value="HTHLACI"/>
</dbReference>
<reference evidence="6 7" key="1">
    <citation type="submission" date="2013-06" db="EMBL/GenBank/DDBJ databases">
        <authorList>
            <person name="Weinstock G."/>
            <person name="Sodergren E."/>
            <person name="Lobos E.A."/>
            <person name="Fulton L."/>
            <person name="Fulton R."/>
            <person name="Courtney L."/>
            <person name="Fronick C."/>
            <person name="O'Laughlin M."/>
            <person name="Godfrey J."/>
            <person name="Wilson R.M."/>
            <person name="Miner T."/>
            <person name="Farmer C."/>
            <person name="Delehaunty K."/>
            <person name="Cordes M."/>
            <person name="Minx P."/>
            <person name="Tomlinson C."/>
            <person name="Chen J."/>
            <person name="Wollam A."/>
            <person name="Pepin K.H."/>
            <person name="Bhonagiri V."/>
            <person name="Zhang X."/>
            <person name="Warren W."/>
            <person name="Mitreva M."/>
            <person name="Mardis E.R."/>
            <person name="Wilson R.K."/>
        </authorList>
    </citation>
    <scope>NUCLEOTIDE SEQUENCE [LARGE SCALE GENOMIC DNA]</scope>
    <source>
        <strain evidence="6 7">SD2A-2</strain>
    </source>
</reference>
<organism evidence="6 7">
    <name type="scientific">Enterococcus faecium SD2A-2</name>
    <dbReference type="NCBI Taxonomy" id="1244154"/>
    <lineage>
        <taxon>Bacteria</taxon>
        <taxon>Bacillati</taxon>
        <taxon>Bacillota</taxon>
        <taxon>Bacilli</taxon>
        <taxon>Lactobacillales</taxon>
        <taxon>Enterococcaceae</taxon>
        <taxon>Enterococcus</taxon>
    </lineage>
</organism>
<dbReference type="PROSITE" id="PS50932">
    <property type="entry name" value="HTH_LACI_2"/>
    <property type="match status" value="1"/>
</dbReference>
<dbReference type="CDD" id="cd01392">
    <property type="entry name" value="HTH_LacI"/>
    <property type="match status" value="1"/>
</dbReference>
<evidence type="ECO:0000313" key="6">
    <source>
        <dbReference type="EMBL" id="EPI13279.1"/>
    </source>
</evidence>
<evidence type="ECO:0000256" key="4">
    <source>
        <dbReference type="ARBA" id="ARBA00023163"/>
    </source>
</evidence>
<protein>
    <submittedName>
        <fullName evidence="6">Transcriptional regulator, LacI family</fullName>
    </submittedName>
</protein>
<name>A0AB73A9X4_ENTFC</name>
<gene>
    <name evidence="6" type="ORF">D356_01288</name>
</gene>
<dbReference type="CDD" id="cd06267">
    <property type="entry name" value="PBP1_LacI_sugar_binding-like"/>
    <property type="match status" value="1"/>
</dbReference>
<evidence type="ECO:0000256" key="2">
    <source>
        <dbReference type="ARBA" id="ARBA00023015"/>
    </source>
</evidence>
<sequence length="199" mass="21923">MVTIKDIAKAAGVSHTTVSRALNNSSLIKNETKQKIRQLAKEMNYSPNYSAKGLVNQKKYLIGLFFSSLHKGTSSNFLADSIAGIHSVLDTNYSLSVESIDAVDLTEINLQRYDGLIVMSQSDEDQPFIDYLKEKAFPFVVVNRHINDPAVINVTADDAAGVMQAVDYGIGCGHTKIAYIGGKKTFVRQKNGKKVYWTV</sequence>
<dbReference type="PROSITE" id="PS00356">
    <property type="entry name" value="HTH_LACI_1"/>
    <property type="match status" value="1"/>
</dbReference>
<proteinExistence type="predicted"/>
<evidence type="ECO:0000256" key="3">
    <source>
        <dbReference type="ARBA" id="ARBA00023125"/>
    </source>
</evidence>
<comment type="caution">
    <text evidence="6">The sequence shown here is derived from an EMBL/GenBank/DDBJ whole genome shotgun (WGS) entry which is preliminary data.</text>
</comment>
<dbReference type="Proteomes" id="UP000014622">
    <property type="component" value="Unassembled WGS sequence"/>
</dbReference>
<feature type="domain" description="HTH lacI-type" evidence="5">
    <location>
        <begin position="2"/>
        <end position="56"/>
    </location>
</feature>